<feature type="domain" description="Amidase" evidence="2">
    <location>
        <begin position="24"/>
        <end position="461"/>
    </location>
</feature>
<name>A0A1E7JNC1_9ACTN</name>
<reference evidence="3 4" key="1">
    <citation type="journal article" date="2016" name="Front. Microbiol.">
        <title>Comparative Genomics Analysis of Streptomyces Species Reveals Their Adaptation to the Marine Environment and Their Diversity at the Genomic Level.</title>
        <authorList>
            <person name="Tian X."/>
            <person name="Zhang Z."/>
            <person name="Yang T."/>
            <person name="Chen M."/>
            <person name="Li J."/>
            <person name="Chen F."/>
            <person name="Yang J."/>
            <person name="Li W."/>
            <person name="Zhang B."/>
            <person name="Zhang Z."/>
            <person name="Wu J."/>
            <person name="Zhang C."/>
            <person name="Long L."/>
            <person name="Xiao J."/>
        </authorList>
    </citation>
    <scope>NUCLEOTIDE SEQUENCE [LARGE SCALE GENOMIC DNA]</scope>
    <source>
        <strain evidence="3 4">SCSIO 10390</strain>
    </source>
</reference>
<evidence type="ECO:0000259" key="2">
    <source>
        <dbReference type="Pfam" id="PF01425"/>
    </source>
</evidence>
<dbReference type="EMBL" id="LJGT01000038">
    <property type="protein sequence ID" value="OEU89740.1"/>
    <property type="molecule type" value="Genomic_DNA"/>
</dbReference>
<accession>A0A1E7JNC1</accession>
<keyword evidence="4" id="KW-1185">Reference proteome</keyword>
<feature type="region of interest" description="Disordered" evidence="1">
    <location>
        <begin position="54"/>
        <end position="74"/>
    </location>
</feature>
<protein>
    <submittedName>
        <fullName evidence="3">Amidase</fullName>
    </submittedName>
</protein>
<dbReference type="OrthoDB" id="182039at2"/>
<evidence type="ECO:0000256" key="1">
    <source>
        <dbReference type="SAM" id="MobiDB-lite"/>
    </source>
</evidence>
<dbReference type="PANTHER" id="PTHR43372">
    <property type="entry name" value="FATTY-ACID AMIDE HYDROLASE"/>
    <property type="match status" value="1"/>
</dbReference>
<evidence type="ECO:0000313" key="3">
    <source>
        <dbReference type="EMBL" id="OEU89740.1"/>
    </source>
</evidence>
<dbReference type="AlphaFoldDB" id="A0A1E7JNC1"/>
<dbReference type="Proteomes" id="UP000176087">
    <property type="component" value="Unassembled WGS sequence"/>
</dbReference>
<dbReference type="RefSeq" id="WP_070013203.1">
    <property type="nucleotide sequence ID" value="NZ_LJGS01000044.1"/>
</dbReference>
<dbReference type="Pfam" id="PF01425">
    <property type="entry name" value="Amidase"/>
    <property type="match status" value="1"/>
</dbReference>
<proteinExistence type="predicted"/>
<dbReference type="PATRIC" id="fig|933944.5.peg.650"/>
<dbReference type="NCBIfam" id="NF004816">
    <property type="entry name" value="PRK06170.1"/>
    <property type="match status" value="1"/>
</dbReference>
<dbReference type="GO" id="GO:0012505">
    <property type="term" value="C:endomembrane system"/>
    <property type="evidence" value="ECO:0007669"/>
    <property type="project" value="TreeGrafter"/>
</dbReference>
<dbReference type="STRING" id="933944.AN215_08465"/>
<dbReference type="Gene3D" id="3.90.1300.10">
    <property type="entry name" value="Amidase signature (AS) domain"/>
    <property type="match status" value="1"/>
</dbReference>
<evidence type="ECO:0000313" key="4">
    <source>
        <dbReference type="Proteomes" id="UP000176087"/>
    </source>
</evidence>
<dbReference type="SUPFAM" id="SSF75304">
    <property type="entry name" value="Amidase signature (AS) enzymes"/>
    <property type="match status" value="1"/>
</dbReference>
<comment type="caution">
    <text evidence="3">The sequence shown here is derived from an EMBL/GenBank/DDBJ whole genome shotgun (WGS) entry which is preliminary data.</text>
</comment>
<sequence>MDLTHDTALGQLRALDRGEVSSRELTEAHLERVARHPEHNAVVTLDREGALDAAARADEQRSRGGSGGPLLGLPVTVKDSLETEGLRTACGAAELEGHVPDRDADAVVRLRQAGAVIIGKTNTPSMCQDIQTGNPLFGTTPNPHDPQRTAGGSSGGPAAAVAARLSPLDIGSDLAGSLRLPAHYCGVHSLRPSYGVVPARGHIPRPPGWLATSDMLSIGPLARSSADLELALGVLAGPSPEDSAGWQLTLPAARHGNLGEFRVGLWADDPYCSVDAATRELLEGVAKRLQNAGASIEATTRPVDMAESDRLFRTLMFSATSASASADAFAAEVQAAGALTPGEQSPGAQFLRARTIRHRDWLLADDERRRVRQQWAAYFRDVDVLVTPAAPTAAPPDQTELPVPERYIIVDGERRAYWDQTTWLNLAGPVQLPAATVPLGFTSDGLPLAVQIIGPYLGDLTVTRFAGLLASTG</sequence>
<gene>
    <name evidence="3" type="ORF">AN215_08465</name>
</gene>
<organism evidence="3 4">
    <name type="scientific">Streptomyces abyssalis</name>
    <dbReference type="NCBI Taxonomy" id="933944"/>
    <lineage>
        <taxon>Bacteria</taxon>
        <taxon>Bacillati</taxon>
        <taxon>Actinomycetota</taxon>
        <taxon>Actinomycetes</taxon>
        <taxon>Kitasatosporales</taxon>
        <taxon>Streptomycetaceae</taxon>
        <taxon>Streptomyces</taxon>
    </lineage>
</organism>
<dbReference type="InterPro" id="IPR036928">
    <property type="entry name" value="AS_sf"/>
</dbReference>
<dbReference type="InterPro" id="IPR023631">
    <property type="entry name" value="Amidase_dom"/>
</dbReference>
<dbReference type="PANTHER" id="PTHR43372:SF4">
    <property type="entry name" value="FATTY-ACID AMIDE HYDROLASE 2"/>
    <property type="match status" value="1"/>
</dbReference>
<dbReference type="InterPro" id="IPR052739">
    <property type="entry name" value="FAAH2"/>
</dbReference>